<evidence type="ECO:0000313" key="3">
    <source>
        <dbReference type="EMBL" id="NLW36072.1"/>
    </source>
</evidence>
<dbReference type="Pfam" id="PF02080">
    <property type="entry name" value="TrkA_C"/>
    <property type="match status" value="1"/>
</dbReference>
<dbReference type="STRING" id="909663.GCA_000512235_01126"/>
<evidence type="ECO:0000259" key="2">
    <source>
        <dbReference type="PROSITE" id="PS51202"/>
    </source>
</evidence>
<gene>
    <name evidence="3" type="ORF">GXY80_11435</name>
</gene>
<proteinExistence type="predicted"/>
<feature type="domain" description="RCK C-terminal" evidence="2">
    <location>
        <begin position="149"/>
        <end position="229"/>
    </location>
</feature>
<dbReference type="InterPro" id="IPR036721">
    <property type="entry name" value="RCK_C_sf"/>
</dbReference>
<dbReference type="AlphaFoldDB" id="A0A351U0X4"/>
<dbReference type="Gene3D" id="3.40.50.720">
    <property type="entry name" value="NAD(P)-binding Rossmann-like Domain"/>
    <property type="match status" value="1"/>
</dbReference>
<protein>
    <submittedName>
        <fullName evidence="3">TrkA family potassium uptake protein</fullName>
    </submittedName>
</protein>
<dbReference type="GO" id="GO:0008324">
    <property type="term" value="F:monoatomic cation transmembrane transporter activity"/>
    <property type="evidence" value="ECO:0007669"/>
    <property type="project" value="InterPro"/>
</dbReference>
<dbReference type="GO" id="GO:0006813">
    <property type="term" value="P:potassium ion transport"/>
    <property type="evidence" value="ECO:0007669"/>
    <property type="project" value="InterPro"/>
</dbReference>
<dbReference type="Proteomes" id="UP000777265">
    <property type="component" value="Unassembled WGS sequence"/>
</dbReference>
<dbReference type="InterPro" id="IPR006037">
    <property type="entry name" value="RCK_C"/>
</dbReference>
<dbReference type="PROSITE" id="PS51202">
    <property type="entry name" value="RCK_C"/>
    <property type="match status" value="1"/>
</dbReference>
<evidence type="ECO:0000259" key="1">
    <source>
        <dbReference type="PROSITE" id="PS51201"/>
    </source>
</evidence>
<dbReference type="Pfam" id="PF02254">
    <property type="entry name" value="TrkA_N"/>
    <property type="match status" value="1"/>
</dbReference>
<dbReference type="SUPFAM" id="SSF51735">
    <property type="entry name" value="NAD(P)-binding Rossmann-fold domains"/>
    <property type="match status" value="1"/>
</dbReference>
<dbReference type="InterPro" id="IPR003148">
    <property type="entry name" value="RCK_N"/>
</dbReference>
<comment type="caution">
    <text evidence="3">The sequence shown here is derived from an EMBL/GenBank/DDBJ whole genome shotgun (WGS) entry which is preliminary data.</text>
</comment>
<dbReference type="Gene3D" id="3.30.70.1450">
    <property type="entry name" value="Regulator of K+ conductance, C-terminal domain"/>
    <property type="match status" value="1"/>
</dbReference>
<accession>A0A351U0X4</accession>
<name>A0A351U0X4_9BACT</name>
<evidence type="ECO:0000313" key="4">
    <source>
        <dbReference type="Proteomes" id="UP000777265"/>
    </source>
</evidence>
<dbReference type="PANTHER" id="PTHR43833:SF7">
    <property type="entry name" value="KTR SYSTEM POTASSIUM UPTAKE PROTEIN C"/>
    <property type="match status" value="1"/>
</dbReference>
<dbReference type="SUPFAM" id="SSF116726">
    <property type="entry name" value="TrkA C-terminal domain-like"/>
    <property type="match status" value="1"/>
</dbReference>
<sequence>MQKKISWLDKGRGADMARVVVIGLGIFGYNVVKNLFEAGMDVIAIDKNKDAVQQARDCSTKAIVADGMDKSVMDSIGIREDDVVIISFGEDLAASTLITLHLKQLGVRNIIVKAPNEEHRLVLEKVGATEVIIPEKEMATKVARSFISPNLIDYIPLSDEYMICELAPPNQFIGKTLMDVHMRSKHHVDVIAIRDTLTDTVHMVPPDYHMKDSDILVVIGKSDNIDKLR</sequence>
<dbReference type="PANTHER" id="PTHR43833">
    <property type="entry name" value="POTASSIUM CHANNEL PROTEIN 2-RELATED-RELATED"/>
    <property type="match status" value="1"/>
</dbReference>
<feature type="domain" description="RCK N-terminal" evidence="1">
    <location>
        <begin position="16"/>
        <end position="133"/>
    </location>
</feature>
<dbReference type="InterPro" id="IPR050721">
    <property type="entry name" value="Trk_Ktr_HKT_K-transport"/>
</dbReference>
<dbReference type="EMBL" id="JAAYEE010000210">
    <property type="protein sequence ID" value="NLW36072.1"/>
    <property type="molecule type" value="Genomic_DNA"/>
</dbReference>
<organism evidence="3 4">
    <name type="scientific">Syntrophorhabdus aromaticivorans</name>
    <dbReference type="NCBI Taxonomy" id="328301"/>
    <lineage>
        <taxon>Bacteria</taxon>
        <taxon>Pseudomonadati</taxon>
        <taxon>Thermodesulfobacteriota</taxon>
        <taxon>Syntrophorhabdia</taxon>
        <taxon>Syntrophorhabdales</taxon>
        <taxon>Syntrophorhabdaceae</taxon>
        <taxon>Syntrophorhabdus</taxon>
    </lineage>
</organism>
<reference evidence="3" key="1">
    <citation type="journal article" date="2020" name="Biotechnol. Biofuels">
        <title>New insights from the biogas microbiome by comprehensive genome-resolved metagenomics of nearly 1600 species originating from multiple anaerobic digesters.</title>
        <authorList>
            <person name="Campanaro S."/>
            <person name="Treu L."/>
            <person name="Rodriguez-R L.M."/>
            <person name="Kovalovszki A."/>
            <person name="Ziels R.M."/>
            <person name="Maus I."/>
            <person name="Zhu X."/>
            <person name="Kougias P.G."/>
            <person name="Basile A."/>
            <person name="Luo G."/>
            <person name="Schluter A."/>
            <person name="Konstantinidis K.T."/>
            <person name="Angelidaki I."/>
        </authorList>
    </citation>
    <scope>NUCLEOTIDE SEQUENCE</scope>
    <source>
        <strain evidence="3">AS06rmzACSIP_7</strain>
    </source>
</reference>
<dbReference type="InterPro" id="IPR036291">
    <property type="entry name" value="NAD(P)-bd_dom_sf"/>
</dbReference>
<dbReference type="PROSITE" id="PS51201">
    <property type="entry name" value="RCK_N"/>
    <property type="match status" value="1"/>
</dbReference>
<reference evidence="3" key="2">
    <citation type="submission" date="2020-01" db="EMBL/GenBank/DDBJ databases">
        <authorList>
            <person name="Campanaro S."/>
        </authorList>
    </citation>
    <scope>NUCLEOTIDE SEQUENCE</scope>
    <source>
        <strain evidence="3">AS06rmzACSIP_7</strain>
    </source>
</reference>